<gene>
    <name evidence="2" type="ORF">ACOC_LOCUS579</name>
</gene>
<reference evidence="4" key="1">
    <citation type="submission" date="2016-04" db="UniProtKB">
        <authorList>
            <consortium name="WormBaseParasite"/>
        </authorList>
    </citation>
    <scope>IDENTIFICATION</scope>
</reference>
<dbReference type="Proteomes" id="UP000267027">
    <property type="component" value="Unassembled WGS sequence"/>
</dbReference>
<name>A0A0R3PAJ1_ANGCS</name>
<dbReference type="EMBL" id="UYYA01000062">
    <property type="protein sequence ID" value="VDM52164.1"/>
    <property type="molecule type" value="Genomic_DNA"/>
</dbReference>
<feature type="region of interest" description="Disordered" evidence="1">
    <location>
        <begin position="38"/>
        <end position="68"/>
    </location>
</feature>
<dbReference type="WBParaSite" id="ACOC_0000057801-mRNA-1">
    <property type="protein sequence ID" value="ACOC_0000057801-mRNA-1"/>
    <property type="gene ID" value="ACOC_0000057801"/>
</dbReference>
<dbReference type="OrthoDB" id="5910391at2759"/>
<protein>
    <submittedName>
        <fullName evidence="4">Secreted protein</fullName>
    </submittedName>
</protein>
<dbReference type="AlphaFoldDB" id="A0A0R3PAJ1"/>
<sequence length="247" mass="27479">MYRLSLATFFAFVTIIAGHYYDYDYYTSRLLNATNQEPVSSNDTLVSPLGSGSQHANTTHDQEGSGYMPLRGEQYGDYPYYEVPQYGGYYYDQAASGQMSQQKAQQQGEPGYYQPPYYGGYNYYPSQYGDYYYEQLKNGQMSPRDYYYYQQAGKRVSPNAVPQQPMNGQSSPQAVPLHVKAPASSGTPASTGYHNVAQANVANPWASAQYVLNQQAASDYWATADYPTGTFPTLTAPVPTTTEPQSS</sequence>
<accession>A0A0R3PAJ1</accession>
<reference evidence="2 3" key="2">
    <citation type="submission" date="2018-11" db="EMBL/GenBank/DDBJ databases">
        <authorList>
            <consortium name="Pathogen Informatics"/>
        </authorList>
    </citation>
    <scope>NUCLEOTIDE SEQUENCE [LARGE SCALE GENOMIC DNA]</scope>
    <source>
        <strain evidence="2 3">Costa Rica</strain>
    </source>
</reference>
<evidence type="ECO:0000313" key="4">
    <source>
        <dbReference type="WBParaSite" id="ACOC_0000057801-mRNA-1"/>
    </source>
</evidence>
<organism evidence="4">
    <name type="scientific">Angiostrongylus costaricensis</name>
    <name type="common">Nematode worm</name>
    <dbReference type="NCBI Taxonomy" id="334426"/>
    <lineage>
        <taxon>Eukaryota</taxon>
        <taxon>Metazoa</taxon>
        <taxon>Ecdysozoa</taxon>
        <taxon>Nematoda</taxon>
        <taxon>Chromadorea</taxon>
        <taxon>Rhabditida</taxon>
        <taxon>Rhabditina</taxon>
        <taxon>Rhabditomorpha</taxon>
        <taxon>Strongyloidea</taxon>
        <taxon>Metastrongylidae</taxon>
        <taxon>Angiostrongylus</taxon>
    </lineage>
</organism>
<evidence type="ECO:0000313" key="2">
    <source>
        <dbReference type="EMBL" id="VDM52164.1"/>
    </source>
</evidence>
<evidence type="ECO:0000313" key="3">
    <source>
        <dbReference type="Proteomes" id="UP000267027"/>
    </source>
</evidence>
<proteinExistence type="predicted"/>
<evidence type="ECO:0000256" key="1">
    <source>
        <dbReference type="SAM" id="MobiDB-lite"/>
    </source>
</evidence>
<feature type="compositionally biased region" description="Polar residues" evidence="1">
    <location>
        <begin position="38"/>
        <end position="57"/>
    </location>
</feature>
<keyword evidence="3" id="KW-1185">Reference proteome</keyword>